<proteinExistence type="inferred from homology"/>
<dbReference type="Pfam" id="PF00203">
    <property type="entry name" value="Ribosomal_S19"/>
    <property type="match status" value="1"/>
</dbReference>
<accession>W7T6H9</accession>
<dbReference type="InterPro" id="IPR023575">
    <property type="entry name" value="Ribosomal_uS19_SF"/>
</dbReference>
<gene>
    <name evidence="5" type="ORF">Naga_100023g32</name>
</gene>
<organism evidence="5 6">
    <name type="scientific">Nannochloropsis gaditana</name>
    <dbReference type="NCBI Taxonomy" id="72520"/>
    <lineage>
        <taxon>Eukaryota</taxon>
        <taxon>Sar</taxon>
        <taxon>Stramenopiles</taxon>
        <taxon>Ochrophyta</taxon>
        <taxon>Eustigmatophyceae</taxon>
        <taxon>Eustigmatales</taxon>
        <taxon>Monodopsidaceae</taxon>
        <taxon>Nannochloropsis</taxon>
    </lineage>
</organism>
<dbReference type="SUPFAM" id="SSF54570">
    <property type="entry name" value="Ribosomal protein S19"/>
    <property type="match status" value="1"/>
</dbReference>
<dbReference type="GO" id="GO:0003735">
    <property type="term" value="F:structural constituent of ribosome"/>
    <property type="evidence" value="ECO:0007669"/>
    <property type="project" value="InterPro"/>
</dbReference>
<dbReference type="PANTHER" id="PTHR11880">
    <property type="entry name" value="RIBOSOMAL PROTEIN S19P FAMILY MEMBER"/>
    <property type="match status" value="1"/>
</dbReference>
<dbReference type="PRINTS" id="PR00975">
    <property type="entry name" value="RIBOSOMALS19"/>
</dbReference>
<name>W7T6H9_9STRA</name>
<dbReference type="HAMAP" id="MF_00531">
    <property type="entry name" value="Ribosomal_uS19"/>
    <property type="match status" value="1"/>
</dbReference>
<reference evidence="5 6" key="1">
    <citation type="journal article" date="2014" name="Mol. Plant">
        <title>Chromosome Scale Genome Assembly and Transcriptome Profiling of Nannochloropsis gaditana in Nitrogen Depletion.</title>
        <authorList>
            <person name="Corteggiani Carpinelli E."/>
            <person name="Telatin A."/>
            <person name="Vitulo N."/>
            <person name="Forcato C."/>
            <person name="D'Angelo M."/>
            <person name="Schiavon R."/>
            <person name="Vezzi A."/>
            <person name="Giacometti G.M."/>
            <person name="Morosinotto T."/>
            <person name="Valle G."/>
        </authorList>
    </citation>
    <scope>NUCLEOTIDE SEQUENCE [LARGE SCALE GENOMIC DNA]</scope>
    <source>
        <strain evidence="5 6">B-31</strain>
    </source>
</reference>
<dbReference type="NCBIfam" id="NF003121">
    <property type="entry name" value="PRK04038.1"/>
    <property type="match status" value="1"/>
</dbReference>
<evidence type="ECO:0000256" key="1">
    <source>
        <dbReference type="ARBA" id="ARBA00007345"/>
    </source>
</evidence>
<dbReference type="Proteomes" id="UP000019335">
    <property type="component" value="Unassembled WGS sequence"/>
</dbReference>
<dbReference type="GO" id="GO:0006412">
    <property type="term" value="P:translation"/>
    <property type="evidence" value="ECO:0007669"/>
    <property type="project" value="InterPro"/>
</dbReference>
<dbReference type="NCBIfam" id="TIGR01025">
    <property type="entry name" value="uS19_arch"/>
    <property type="match status" value="1"/>
</dbReference>
<evidence type="ECO:0000313" key="5">
    <source>
        <dbReference type="EMBL" id="EWM22635.1"/>
    </source>
</evidence>
<dbReference type="FunFam" id="3.30.860.10:FF:000002">
    <property type="entry name" value="40S ribosomal protein S15"/>
    <property type="match status" value="1"/>
</dbReference>
<evidence type="ECO:0000313" key="6">
    <source>
        <dbReference type="Proteomes" id="UP000019335"/>
    </source>
</evidence>
<dbReference type="GO" id="GO:0022627">
    <property type="term" value="C:cytosolic small ribosomal subunit"/>
    <property type="evidence" value="ECO:0007669"/>
    <property type="project" value="TreeGrafter"/>
</dbReference>
<comment type="similarity">
    <text evidence="1 4">Belongs to the universal ribosomal protein uS19 family.</text>
</comment>
<evidence type="ECO:0000256" key="2">
    <source>
        <dbReference type="ARBA" id="ARBA00022980"/>
    </source>
</evidence>
<protein>
    <submittedName>
        <fullName evidence="5">40s ribosomal protein s15</fullName>
    </submittedName>
</protein>
<dbReference type="OrthoDB" id="10258210at2759"/>
<dbReference type="Gene3D" id="3.30.860.10">
    <property type="entry name" value="30s Ribosomal Protein S19, Chain A"/>
    <property type="match status" value="1"/>
</dbReference>
<dbReference type="InterPro" id="IPR002222">
    <property type="entry name" value="Ribosomal_uS19"/>
</dbReference>
<evidence type="ECO:0000256" key="3">
    <source>
        <dbReference type="ARBA" id="ARBA00023274"/>
    </source>
</evidence>
<evidence type="ECO:0000256" key="4">
    <source>
        <dbReference type="RuleBase" id="RU003485"/>
    </source>
</evidence>
<dbReference type="AlphaFoldDB" id="W7T6H9"/>
<dbReference type="EMBL" id="AZIL01002132">
    <property type="protein sequence ID" value="EWM22635.1"/>
    <property type="molecule type" value="Genomic_DNA"/>
</dbReference>
<dbReference type="GO" id="GO:0000028">
    <property type="term" value="P:ribosomal small subunit assembly"/>
    <property type="evidence" value="ECO:0007669"/>
    <property type="project" value="TreeGrafter"/>
</dbReference>
<dbReference type="PANTHER" id="PTHR11880:SF2">
    <property type="entry name" value="SMALL RIBOSOMAL SUBUNIT PROTEIN US19"/>
    <property type="match status" value="1"/>
</dbReference>
<comment type="caution">
    <text evidence="5">The sequence shown here is derived from an EMBL/GenBank/DDBJ whole genome shotgun (WGS) entry which is preliminary data.</text>
</comment>
<keyword evidence="6" id="KW-1185">Reference proteome</keyword>
<dbReference type="InterPro" id="IPR005713">
    <property type="entry name" value="Ribosomal_uS19_euk/arc"/>
</dbReference>
<keyword evidence="2 4" id="KW-0689">Ribosomal protein</keyword>
<keyword evidence="3 4" id="KW-0687">Ribonucleoprotein</keyword>
<sequence>MRTSYARPRIFGWVAARNEEDSLSLRTTIVTVAYFQGSPRCIPEWSSHDYKITFLMKSSLATPYFLALVIKLPLCACPSSPTLTETMADVEGLSAEEIARIAESRKKRSFKKFTFRGVDLDKLLDLTPEELLPLFTSRVRRRLQRPLKRKHKTLIKKLKNAKKNTGPLEKPAIVKTHLRDLVITPELIGSIVAIYNGKLFNPIEIKPEMVGMYTGEFSMSYRPVKHGRPGIGSTNSSRFIPLK</sequence>